<keyword evidence="1 2" id="KW-0597">Phosphoprotein</keyword>
<dbReference type="InterPro" id="IPR011006">
    <property type="entry name" value="CheY-like_superfamily"/>
</dbReference>
<sequence>MIEPLKVLIIEDEALLAMELESLVEEAGHSVVGWATSSSEAKSMVESTDADIAFVDIHLTDGPTGVEVAEYIGQKKSSVVVFMTANPKRIPDHFAGAIGVIAKPYTMNGLTSALRYLQEGVRRPPPVSTRPAGFTLSPAFEAVWAPSVA</sequence>
<protein>
    <submittedName>
        <fullName evidence="4">Response regulator</fullName>
    </submittedName>
</protein>
<evidence type="ECO:0000313" key="4">
    <source>
        <dbReference type="EMBL" id="QKD03193.1"/>
    </source>
</evidence>
<gene>
    <name evidence="4" type="ORF">EB235_18190</name>
</gene>
<feature type="modified residue" description="4-aspartylphosphate" evidence="2">
    <location>
        <position position="56"/>
    </location>
</feature>
<evidence type="ECO:0000259" key="3">
    <source>
        <dbReference type="PROSITE" id="PS50110"/>
    </source>
</evidence>
<dbReference type="InterPro" id="IPR050595">
    <property type="entry name" value="Bact_response_regulator"/>
</dbReference>
<dbReference type="SUPFAM" id="SSF52172">
    <property type="entry name" value="CheY-like"/>
    <property type="match status" value="1"/>
</dbReference>
<accession>A0A6M7WQR2</accession>
<dbReference type="SMART" id="SM00448">
    <property type="entry name" value="REC"/>
    <property type="match status" value="1"/>
</dbReference>
<dbReference type="PANTHER" id="PTHR44591">
    <property type="entry name" value="STRESS RESPONSE REGULATOR PROTEIN 1"/>
    <property type="match status" value="1"/>
</dbReference>
<dbReference type="PROSITE" id="PS50110">
    <property type="entry name" value="RESPONSE_REGULATORY"/>
    <property type="match status" value="1"/>
</dbReference>
<dbReference type="PANTHER" id="PTHR44591:SF24">
    <property type="entry name" value="PROTEIN-GLUTAMATE METHYLESTERASE_PROTEIN-GLUTAMINE GLUTAMINASE 1"/>
    <property type="match status" value="1"/>
</dbReference>
<dbReference type="EMBL" id="CP033367">
    <property type="protein sequence ID" value="QKD03193.1"/>
    <property type="molecule type" value="Genomic_DNA"/>
</dbReference>
<reference evidence="4 5" key="1">
    <citation type="submission" date="2018-10" db="EMBL/GenBank/DDBJ databases">
        <authorList>
            <person name="Perry B.J."/>
            <person name="Sullivan J.T."/>
            <person name="Murphy R.J.T."/>
            <person name="Ramsay J.P."/>
            <person name="Ronson C.W."/>
        </authorList>
    </citation>
    <scope>NUCLEOTIDE SEQUENCE [LARGE SCALE GENOMIC DNA]</scope>
    <source>
        <strain evidence="4 5">R88b</strain>
    </source>
</reference>
<dbReference type="AlphaFoldDB" id="A0A6M7WQR2"/>
<proteinExistence type="predicted"/>
<evidence type="ECO:0000313" key="5">
    <source>
        <dbReference type="Proteomes" id="UP000503017"/>
    </source>
</evidence>
<evidence type="ECO:0000256" key="1">
    <source>
        <dbReference type="ARBA" id="ARBA00022553"/>
    </source>
</evidence>
<dbReference type="Gene3D" id="3.40.50.2300">
    <property type="match status" value="1"/>
</dbReference>
<dbReference type="Proteomes" id="UP000503017">
    <property type="component" value="Chromosome"/>
</dbReference>
<dbReference type="GO" id="GO:0000160">
    <property type="term" value="P:phosphorelay signal transduction system"/>
    <property type="evidence" value="ECO:0007669"/>
    <property type="project" value="InterPro"/>
</dbReference>
<dbReference type="RefSeq" id="WP_027029665.1">
    <property type="nucleotide sequence ID" value="NZ_CP033367.1"/>
</dbReference>
<dbReference type="Pfam" id="PF00072">
    <property type="entry name" value="Response_reg"/>
    <property type="match status" value="1"/>
</dbReference>
<name>A0A6M7WQR2_RHILI</name>
<evidence type="ECO:0000256" key="2">
    <source>
        <dbReference type="PROSITE-ProRule" id="PRU00169"/>
    </source>
</evidence>
<feature type="domain" description="Response regulatory" evidence="3">
    <location>
        <begin position="6"/>
        <end position="118"/>
    </location>
</feature>
<dbReference type="InterPro" id="IPR001789">
    <property type="entry name" value="Sig_transdc_resp-reg_receiver"/>
</dbReference>
<organism evidence="4 5">
    <name type="scientific">Mesorhizobium loti R88b</name>
    <dbReference type="NCBI Taxonomy" id="935548"/>
    <lineage>
        <taxon>Bacteria</taxon>
        <taxon>Pseudomonadati</taxon>
        <taxon>Pseudomonadota</taxon>
        <taxon>Alphaproteobacteria</taxon>
        <taxon>Hyphomicrobiales</taxon>
        <taxon>Phyllobacteriaceae</taxon>
        <taxon>Mesorhizobium</taxon>
    </lineage>
</organism>